<dbReference type="InterPro" id="IPR056997">
    <property type="entry name" value="CBM_AftD"/>
</dbReference>
<evidence type="ECO:0000313" key="6">
    <source>
        <dbReference type="Proteomes" id="UP001500571"/>
    </source>
</evidence>
<feature type="transmembrane region" description="Helical" evidence="1">
    <location>
        <begin position="266"/>
        <end position="285"/>
    </location>
</feature>
<feature type="transmembrane region" description="Helical" evidence="1">
    <location>
        <begin position="46"/>
        <end position="68"/>
    </location>
</feature>
<organism evidence="5 6">
    <name type="scientific">Nocardioides panacihumi</name>
    <dbReference type="NCBI Taxonomy" id="400774"/>
    <lineage>
        <taxon>Bacteria</taxon>
        <taxon>Bacillati</taxon>
        <taxon>Actinomycetota</taxon>
        <taxon>Actinomycetes</taxon>
        <taxon>Propionibacteriales</taxon>
        <taxon>Nocardioidaceae</taxon>
        <taxon>Nocardioides</taxon>
    </lineage>
</organism>
<dbReference type="SUPFAM" id="SSF49785">
    <property type="entry name" value="Galactose-binding domain-like"/>
    <property type="match status" value="1"/>
</dbReference>
<feature type="transmembrane region" description="Helical" evidence="1">
    <location>
        <begin position="337"/>
        <end position="354"/>
    </location>
</feature>
<gene>
    <name evidence="5" type="ORF">GCM10009798_20790</name>
</gene>
<keyword evidence="1" id="KW-0812">Transmembrane</keyword>
<feature type="transmembrane region" description="Helical" evidence="1">
    <location>
        <begin position="292"/>
        <end position="317"/>
    </location>
</feature>
<comment type="caution">
    <text evidence="5">The sequence shown here is derived from an EMBL/GenBank/DDBJ whole genome shotgun (WGS) entry which is preliminary data.</text>
</comment>
<dbReference type="EMBL" id="BAAAPB010000002">
    <property type="protein sequence ID" value="GAA1960878.1"/>
    <property type="molecule type" value="Genomic_DNA"/>
</dbReference>
<protein>
    <submittedName>
        <fullName evidence="5">Alpha-(1-&gt;3)-arabinofuranosyltransferase</fullName>
    </submittedName>
</protein>
<feature type="transmembrane region" description="Helical" evidence="1">
    <location>
        <begin position="1206"/>
        <end position="1226"/>
    </location>
</feature>
<feature type="domain" description="F5/8 type C" evidence="2">
    <location>
        <begin position="690"/>
        <end position="800"/>
    </location>
</feature>
<sequence length="1356" mass="142918">MSFSQRPGRLVGDTKLDLVINPAGFLARSLHLWDPHGGFGQVQNQAYGYLFPMGPFFLLGHVLTLPGWVVQRLWWALLLVVAFLGVVKLCGALGLGSPVSRVVAGFAFALSPRILTVLGPISIEAWPSAFAAWVLIPLVVGTQRGSPRRAALLSALAVAAVGGVNAAATFAVIPLGVVWLLTREPGPRRRSLMIWWPTFVLVGTAWWIVPLLLLSRYSPPFLDYIETARVTTLPTTVFDALRGTSHWVPYVDATWQAGNDLLTTSYIALNMGVLVLFGIVGLAMRGNPHRQFLVLSLLVGLLMVTAGHGGQLAGWFAGGERGALDGALAPLRNVHKFDPIIRLPLVLGLAYLLADLASRAREVVDRPGLGGSEPGRSVPTGAQRRHVGVLLLAIVSIIGIAGPAFAGRLGAANDFDAVPAYWYRTAAWINENSADTTALLVPGSSFAYYRWGDPDDEPLQPLASSPWAVRNAVPLAPAGNIRMLDAVEEQLASGRPSPGLAPYLSRAGISHLVVRNDLRGTDQTAPVLVHQALAGSPGIRRVATFGPKVGSTARVAGADDPTIIDHGWTRPYRAVEIYEVDGAHRAVASTSAPVVVGGPEDLLGLLDTGLIDDAPAVLAANATGDAHVDRLVLTDGLRKRERNFGRILGATSPTLTAADEGRLGAPARDYTISGSRWETHAAYVGAADVTASSSQAFADTSGGDTVGEHLPFAAFDGLTQTQWESDASDPNPWVAVELKAAQQVASVVVVTGEGEGGRKGTERIWVETDAGTSETVTAHPGRPVTVSLPPGRTSTVRVVRAAPADGPFSVAEVQVPGVDVDRTLVLPSVPAAWGAPDSILLSSTDGWREACVTVDGDVRCDPDRARLGEEPGALDRTLRLGKGASYALRAEVTPTNGEALQALIQRDQLINVRSSSDAVDDARGSAVAAIDGARGTTWVADPDDEHPALSLRWLGERTVRGIQVRLDRQAPASRPRSVVLDYPGGRQAVELDEHGHADVKPFRATRVDLYLKADEPTRNLASNGEVEELGVGVSELRLDGVALLPLTLSDQRRDLGCSYGPTVRVGAAFYATSVTASPRELFNGGLLPTRLCGPEQVDVPTGETRVVLSPAPAFHGMRLVMTRGPAQASTVTPAGLTDDSPVSRTLTIPGSGASMAAIRENQNPGWSGSAVGGGTVEGVTVDGWQQGWRLDGGVTEVDLRFGPDRLYRAAIGLGAIALVLLAALAFVRRRPDLPSPAVGSRIVPAPLLGAVGAVTLGVVGGWWAFALGGTALVVTLIVTDRWVRSDAMAWAGGLLVAAAAPFYWWRPLGSAHGWAGTLAAPQLLVFAGLGVMVALTLDGGRSKRLFHRIEGSSTSR</sequence>
<feature type="transmembrane region" description="Helical" evidence="1">
    <location>
        <begin position="1238"/>
        <end position="1256"/>
    </location>
</feature>
<feature type="domain" description="Arabinofuranosyltransferase D third carbohydrate binding module" evidence="4">
    <location>
        <begin position="914"/>
        <end position="1038"/>
    </location>
</feature>
<feature type="transmembrane region" description="Helical" evidence="1">
    <location>
        <begin position="1262"/>
        <end position="1280"/>
    </location>
</feature>
<dbReference type="Pfam" id="PF11847">
    <property type="entry name" value="GT-C_AftD"/>
    <property type="match status" value="1"/>
</dbReference>
<feature type="domain" description="Alpha-(1-&gt;3)-arabinofuranosyltransferase N-terminal GT-C" evidence="3">
    <location>
        <begin position="2"/>
        <end position="665"/>
    </location>
</feature>
<keyword evidence="1" id="KW-0472">Membrane</keyword>
<dbReference type="Proteomes" id="UP001500571">
    <property type="component" value="Unassembled WGS sequence"/>
</dbReference>
<feature type="transmembrane region" description="Helical" evidence="1">
    <location>
        <begin position="152"/>
        <end position="181"/>
    </location>
</feature>
<feature type="transmembrane region" description="Helical" evidence="1">
    <location>
        <begin position="1311"/>
        <end position="1337"/>
    </location>
</feature>
<dbReference type="Gene3D" id="2.60.120.260">
    <property type="entry name" value="Galactose-binding domain-like"/>
    <property type="match status" value="1"/>
</dbReference>
<proteinExistence type="predicted"/>
<feature type="transmembrane region" description="Helical" evidence="1">
    <location>
        <begin position="74"/>
        <end position="96"/>
    </location>
</feature>
<dbReference type="InterPro" id="IPR008979">
    <property type="entry name" value="Galactose-bd-like_sf"/>
</dbReference>
<evidence type="ECO:0000259" key="4">
    <source>
        <dbReference type="Pfam" id="PF24607"/>
    </source>
</evidence>
<evidence type="ECO:0000256" key="1">
    <source>
        <dbReference type="SAM" id="Phobius"/>
    </source>
</evidence>
<evidence type="ECO:0000259" key="3">
    <source>
        <dbReference type="Pfam" id="PF11847"/>
    </source>
</evidence>
<dbReference type="Pfam" id="PF24607">
    <property type="entry name" value="CBM_AftD"/>
    <property type="match status" value="1"/>
</dbReference>
<keyword evidence="6" id="KW-1185">Reference proteome</keyword>
<feature type="transmembrane region" description="Helical" evidence="1">
    <location>
        <begin position="387"/>
        <end position="406"/>
    </location>
</feature>
<evidence type="ECO:0000313" key="5">
    <source>
        <dbReference type="EMBL" id="GAA1960878.1"/>
    </source>
</evidence>
<feature type="transmembrane region" description="Helical" evidence="1">
    <location>
        <begin position="193"/>
        <end position="214"/>
    </location>
</feature>
<reference evidence="5 6" key="1">
    <citation type="journal article" date="2019" name="Int. J. Syst. Evol. Microbiol.">
        <title>The Global Catalogue of Microorganisms (GCM) 10K type strain sequencing project: providing services to taxonomists for standard genome sequencing and annotation.</title>
        <authorList>
            <consortium name="The Broad Institute Genomics Platform"/>
            <consortium name="The Broad Institute Genome Sequencing Center for Infectious Disease"/>
            <person name="Wu L."/>
            <person name="Ma J."/>
        </authorList>
    </citation>
    <scope>NUCLEOTIDE SEQUENCE [LARGE SCALE GENOMIC DNA]</scope>
    <source>
        <strain evidence="5 6">JCM 15309</strain>
    </source>
</reference>
<keyword evidence="1" id="KW-1133">Transmembrane helix</keyword>
<evidence type="ECO:0000259" key="2">
    <source>
        <dbReference type="Pfam" id="PF00754"/>
    </source>
</evidence>
<feature type="transmembrane region" description="Helical" evidence="1">
    <location>
        <begin position="117"/>
        <end position="140"/>
    </location>
</feature>
<dbReference type="InterPro" id="IPR000421">
    <property type="entry name" value="FA58C"/>
</dbReference>
<feature type="transmembrane region" description="Helical" evidence="1">
    <location>
        <begin position="1287"/>
        <end position="1305"/>
    </location>
</feature>
<dbReference type="Pfam" id="PF00754">
    <property type="entry name" value="F5_F8_type_C"/>
    <property type="match status" value="1"/>
</dbReference>
<dbReference type="InterPro" id="IPR021798">
    <property type="entry name" value="AftD_N"/>
</dbReference>
<accession>A0ABN2QZK9</accession>
<name>A0ABN2QZK9_9ACTN</name>